<feature type="domain" description="IclR-ED" evidence="6">
    <location>
        <begin position="114"/>
        <end position="296"/>
    </location>
</feature>
<feature type="domain" description="HTH iclR-type" evidence="5">
    <location>
        <begin position="51"/>
        <end position="113"/>
    </location>
</feature>
<reference evidence="7 8" key="1">
    <citation type="submission" date="2020-03" db="EMBL/GenBank/DDBJ databases">
        <title>Draft genome of Streptomyces sp. ventii, isolated from the Axial Seamount in the Pacific Ocean, and resequencing of the two type strains Streptomyces lonarensis strain NCL 716 and Streptomyces bohaiensis strain 11A07.</title>
        <authorList>
            <person name="Loughran R.M."/>
            <person name="Pfannmuller K.M."/>
            <person name="Wasson B.J."/>
            <person name="Deadmond M.C."/>
            <person name="Paddock B.E."/>
            <person name="Koyack M.J."/>
            <person name="Gallegos D.A."/>
            <person name="Mitchell E.A."/>
            <person name="Ushijima B."/>
            <person name="Saw J.H."/>
            <person name="Mcphail K.L."/>
            <person name="Videau P."/>
        </authorList>
    </citation>
    <scope>NUCLEOTIDE SEQUENCE [LARGE SCALE GENOMIC DNA]</scope>
    <source>
        <strain evidence="7 8">NCL716</strain>
    </source>
</reference>
<evidence type="ECO:0000259" key="6">
    <source>
        <dbReference type="PROSITE" id="PS51078"/>
    </source>
</evidence>
<dbReference type="PANTHER" id="PTHR30136">
    <property type="entry name" value="HELIX-TURN-HELIX TRANSCRIPTIONAL REGULATOR, ICLR FAMILY"/>
    <property type="match status" value="1"/>
</dbReference>
<evidence type="ECO:0000256" key="2">
    <source>
        <dbReference type="ARBA" id="ARBA00023125"/>
    </source>
</evidence>
<dbReference type="RefSeq" id="WP_167971859.1">
    <property type="nucleotide sequence ID" value="NZ_JAAVJD010000133.1"/>
</dbReference>
<evidence type="ECO:0000313" key="7">
    <source>
        <dbReference type="EMBL" id="NJQ07123.1"/>
    </source>
</evidence>
<dbReference type="PANTHER" id="PTHR30136:SF24">
    <property type="entry name" value="HTH-TYPE TRANSCRIPTIONAL REPRESSOR ALLR"/>
    <property type="match status" value="1"/>
</dbReference>
<dbReference type="Pfam" id="PF09339">
    <property type="entry name" value="HTH_IclR"/>
    <property type="match status" value="1"/>
</dbReference>
<evidence type="ECO:0000256" key="4">
    <source>
        <dbReference type="SAM" id="MobiDB-lite"/>
    </source>
</evidence>
<proteinExistence type="predicted"/>
<dbReference type="EMBL" id="JAAVJD010000133">
    <property type="protein sequence ID" value="NJQ07123.1"/>
    <property type="molecule type" value="Genomic_DNA"/>
</dbReference>
<accession>A0A7X6HZY1</accession>
<dbReference type="Pfam" id="PF01614">
    <property type="entry name" value="IclR_C"/>
    <property type="match status" value="1"/>
</dbReference>
<dbReference type="GO" id="GO:0045892">
    <property type="term" value="P:negative regulation of DNA-templated transcription"/>
    <property type="evidence" value="ECO:0007669"/>
    <property type="project" value="TreeGrafter"/>
</dbReference>
<evidence type="ECO:0000259" key="5">
    <source>
        <dbReference type="PROSITE" id="PS51077"/>
    </source>
</evidence>
<dbReference type="InterPro" id="IPR050707">
    <property type="entry name" value="HTH_MetabolicPath_Reg"/>
</dbReference>
<name>A0A7X6HZY1_9ACTN</name>
<sequence>MSSTTPPGEPSTAGPATEHPATPAAGQEPPPGAPGGRTASGGERRGGKPPLQTADRVLSLLLSFDRDHPEWGVSDVATAFGLDKSVAQRLLASLAHRGFVVSDPRTRRYRLGPAVWHLAKGWERDGGMASLVRPVLRGLADSVGTGVLFAVPDGVHMRCVAAVDGAAGPLRAHDLTGELYPAHAGATSRAYFAMLPARDRAALLYGRPMARFSERTLTDPVRLEERFAEARAKGYAYSEGEYDAETAAVAVPVLVRRRAVGTLSIAGPRESFAARAEGFVAPLTRTATDLGRLLSPARPRGAPGEPR</sequence>
<evidence type="ECO:0000313" key="8">
    <source>
        <dbReference type="Proteomes" id="UP000578686"/>
    </source>
</evidence>
<dbReference type="GO" id="GO:0003677">
    <property type="term" value="F:DNA binding"/>
    <property type="evidence" value="ECO:0007669"/>
    <property type="project" value="UniProtKB-KW"/>
</dbReference>
<dbReference type="PROSITE" id="PS51077">
    <property type="entry name" value="HTH_ICLR"/>
    <property type="match status" value="1"/>
</dbReference>
<dbReference type="SUPFAM" id="SSF46785">
    <property type="entry name" value="Winged helix' DNA-binding domain"/>
    <property type="match status" value="1"/>
</dbReference>
<gene>
    <name evidence="7" type="ORF">HCN56_16415</name>
</gene>
<dbReference type="SMART" id="SM00346">
    <property type="entry name" value="HTH_ICLR"/>
    <property type="match status" value="1"/>
</dbReference>
<dbReference type="InterPro" id="IPR036390">
    <property type="entry name" value="WH_DNA-bd_sf"/>
</dbReference>
<evidence type="ECO:0000256" key="1">
    <source>
        <dbReference type="ARBA" id="ARBA00023015"/>
    </source>
</evidence>
<dbReference type="PROSITE" id="PS51078">
    <property type="entry name" value="ICLR_ED"/>
    <property type="match status" value="1"/>
</dbReference>
<dbReference type="Proteomes" id="UP000578686">
    <property type="component" value="Unassembled WGS sequence"/>
</dbReference>
<organism evidence="7 8">
    <name type="scientific">Streptomyces lonarensis</name>
    <dbReference type="NCBI Taxonomy" id="700599"/>
    <lineage>
        <taxon>Bacteria</taxon>
        <taxon>Bacillati</taxon>
        <taxon>Actinomycetota</taxon>
        <taxon>Actinomycetes</taxon>
        <taxon>Kitasatosporales</taxon>
        <taxon>Streptomycetaceae</taxon>
        <taxon>Streptomyces</taxon>
    </lineage>
</organism>
<feature type="region of interest" description="Disordered" evidence="4">
    <location>
        <begin position="1"/>
        <end position="51"/>
    </location>
</feature>
<dbReference type="SUPFAM" id="SSF55781">
    <property type="entry name" value="GAF domain-like"/>
    <property type="match status" value="1"/>
</dbReference>
<dbReference type="Gene3D" id="3.30.450.40">
    <property type="match status" value="1"/>
</dbReference>
<comment type="caution">
    <text evidence="7">The sequence shown here is derived from an EMBL/GenBank/DDBJ whole genome shotgun (WGS) entry which is preliminary data.</text>
</comment>
<dbReference type="GO" id="GO:0003700">
    <property type="term" value="F:DNA-binding transcription factor activity"/>
    <property type="evidence" value="ECO:0007669"/>
    <property type="project" value="TreeGrafter"/>
</dbReference>
<keyword evidence="8" id="KW-1185">Reference proteome</keyword>
<keyword evidence="2" id="KW-0238">DNA-binding</keyword>
<keyword evidence="3" id="KW-0804">Transcription</keyword>
<dbReference type="InterPro" id="IPR014757">
    <property type="entry name" value="Tscrpt_reg_IclR_C"/>
</dbReference>
<dbReference type="AlphaFoldDB" id="A0A7X6HZY1"/>
<evidence type="ECO:0000256" key="3">
    <source>
        <dbReference type="ARBA" id="ARBA00023163"/>
    </source>
</evidence>
<protein>
    <submittedName>
        <fullName evidence="7">IclR family transcriptional regulator</fullName>
    </submittedName>
</protein>
<dbReference type="Gene3D" id="1.10.10.10">
    <property type="entry name" value="Winged helix-like DNA-binding domain superfamily/Winged helix DNA-binding domain"/>
    <property type="match status" value="1"/>
</dbReference>
<dbReference type="InterPro" id="IPR036388">
    <property type="entry name" value="WH-like_DNA-bd_sf"/>
</dbReference>
<dbReference type="InterPro" id="IPR005471">
    <property type="entry name" value="Tscrpt_reg_IclR_N"/>
</dbReference>
<keyword evidence="1" id="KW-0805">Transcription regulation</keyword>
<dbReference type="InterPro" id="IPR029016">
    <property type="entry name" value="GAF-like_dom_sf"/>
</dbReference>